<evidence type="ECO:0000256" key="5">
    <source>
        <dbReference type="ARBA" id="ARBA00023157"/>
    </source>
</evidence>
<evidence type="ECO:0000256" key="8">
    <source>
        <dbReference type="ARBA" id="ARBA00025431"/>
    </source>
</evidence>
<dbReference type="RefSeq" id="WP_036274660.1">
    <property type="nucleotide sequence ID" value="NZ_CP014476.1"/>
</dbReference>
<keyword evidence="10" id="KW-1185">Reference proteome</keyword>
<evidence type="ECO:0000256" key="3">
    <source>
        <dbReference type="ARBA" id="ARBA00023015"/>
    </source>
</evidence>
<dbReference type="InterPro" id="IPR023559">
    <property type="entry name" value="Flagellar_FlhD"/>
</dbReference>
<comment type="function">
    <text evidence="8">Functions in complex with FlhC as a master transcriptional regulator that regulates transcription of several flagellar and non-flagellar operons by binding to their promoter region. Activates expression of class 2 flagellar genes, including fliA, which is a flagellum-specific sigma factor that turns on the class 3 genes. Also regulates genes whose products function in a variety of physiological pathways.</text>
</comment>
<sequence length="102" mass="11581">MDDNLYNLNLDYLIAAKELILAGNEHKAMFCLGLTPEAIALIRGMSIKQFKLLARSDYLKFAPRFNPNQWEEFLQKANAEDDSAESRASELLLFLPCPTDKS</sequence>
<dbReference type="Pfam" id="PF05247">
    <property type="entry name" value="FlhD"/>
    <property type="match status" value="1"/>
</dbReference>
<keyword evidence="2" id="KW-1005">Bacterial flagellum biogenesis</keyword>
<name>A0A140E7A1_9GAMM</name>
<protein>
    <submittedName>
        <fullName evidence="9">Transcriptional regulator</fullName>
    </submittedName>
</protein>
<evidence type="ECO:0000256" key="6">
    <source>
        <dbReference type="ARBA" id="ARBA00023159"/>
    </source>
</evidence>
<reference evidence="9 10" key="1">
    <citation type="journal article" date="2015" name="Environ. Microbiol.">
        <title>Methane oxidation coupled to nitrate reduction under hypoxia by the Gammaproteobacterium Methylomonas denitrificans, sp. nov. type strain FJG1.</title>
        <authorList>
            <person name="Kits K.D."/>
            <person name="Klotz M.G."/>
            <person name="Stein L.Y."/>
        </authorList>
    </citation>
    <scope>NUCLEOTIDE SEQUENCE [LARGE SCALE GENOMIC DNA]</scope>
    <source>
        <strain evidence="9 10">FJG1</strain>
    </source>
</reference>
<evidence type="ECO:0000256" key="7">
    <source>
        <dbReference type="ARBA" id="ARBA00023163"/>
    </source>
</evidence>
<evidence type="ECO:0000256" key="2">
    <source>
        <dbReference type="ARBA" id="ARBA00022795"/>
    </source>
</evidence>
<keyword evidence="3" id="KW-0805">Transcription regulation</keyword>
<dbReference type="KEGG" id="mdn:JT25_022775"/>
<proteinExistence type="predicted"/>
<dbReference type="Gene3D" id="1.10.4000.10">
    <property type="entry name" value="Flagellar transcriptional activator FlhD"/>
    <property type="match status" value="1"/>
</dbReference>
<dbReference type="STRING" id="1538553.JT25_022775"/>
<keyword evidence="5" id="KW-1015">Disulfide bond</keyword>
<evidence type="ECO:0000256" key="1">
    <source>
        <dbReference type="ARBA" id="ARBA00022490"/>
    </source>
</evidence>
<dbReference type="AlphaFoldDB" id="A0A140E7A1"/>
<evidence type="ECO:0000256" key="4">
    <source>
        <dbReference type="ARBA" id="ARBA00023125"/>
    </source>
</evidence>
<accession>A0A140E7A1</accession>
<keyword evidence="4" id="KW-0238">DNA-binding</keyword>
<gene>
    <name evidence="9" type="ORF">JT25_022775</name>
</gene>
<evidence type="ECO:0000313" key="9">
    <source>
        <dbReference type="EMBL" id="AMK79275.1"/>
    </source>
</evidence>
<dbReference type="GO" id="GO:0045893">
    <property type="term" value="P:positive regulation of DNA-templated transcription"/>
    <property type="evidence" value="ECO:0007669"/>
    <property type="project" value="InterPro"/>
</dbReference>
<organism evidence="9 10">
    <name type="scientific">Methylomonas denitrificans</name>
    <dbReference type="NCBI Taxonomy" id="1538553"/>
    <lineage>
        <taxon>Bacteria</taxon>
        <taxon>Pseudomonadati</taxon>
        <taxon>Pseudomonadota</taxon>
        <taxon>Gammaproteobacteria</taxon>
        <taxon>Methylococcales</taxon>
        <taxon>Methylococcaceae</taxon>
        <taxon>Methylomonas</taxon>
    </lineage>
</organism>
<dbReference type="SUPFAM" id="SSF63592">
    <property type="entry name" value="Flagellar transcriptional activator FlhD"/>
    <property type="match status" value="1"/>
</dbReference>
<keyword evidence="1" id="KW-0963">Cytoplasm</keyword>
<dbReference type="GO" id="GO:0003677">
    <property type="term" value="F:DNA binding"/>
    <property type="evidence" value="ECO:0007669"/>
    <property type="project" value="UniProtKB-KW"/>
</dbReference>
<keyword evidence="6" id="KW-0010">Activator</keyword>
<keyword evidence="7" id="KW-0804">Transcription</keyword>
<dbReference type="EMBL" id="CP014476">
    <property type="protein sequence ID" value="AMK79275.1"/>
    <property type="molecule type" value="Genomic_DNA"/>
</dbReference>
<dbReference type="GO" id="GO:0044780">
    <property type="term" value="P:bacterial-type flagellum assembly"/>
    <property type="evidence" value="ECO:0007669"/>
    <property type="project" value="InterPro"/>
</dbReference>
<evidence type="ECO:0000313" key="10">
    <source>
        <dbReference type="Proteomes" id="UP000030512"/>
    </source>
</evidence>
<dbReference type="InterPro" id="IPR036194">
    <property type="entry name" value="FlhD_sf"/>
</dbReference>
<dbReference type="Proteomes" id="UP000030512">
    <property type="component" value="Chromosome"/>
</dbReference>
<dbReference type="OrthoDB" id="5571145at2"/>